<dbReference type="Pfam" id="PF02493">
    <property type="entry name" value="MORN"/>
    <property type="match status" value="10"/>
</dbReference>
<dbReference type="PANTHER" id="PTHR43215">
    <property type="entry name" value="RADIAL SPOKE HEAD 1 HOMOLOG"/>
    <property type="match status" value="1"/>
</dbReference>
<evidence type="ECO:0000313" key="2">
    <source>
        <dbReference type="EMBL" id="OMJ75614.1"/>
    </source>
</evidence>
<dbReference type="GO" id="GO:0005829">
    <property type="term" value="C:cytosol"/>
    <property type="evidence" value="ECO:0007669"/>
    <property type="project" value="TreeGrafter"/>
</dbReference>
<dbReference type="Gene3D" id="2.20.110.10">
    <property type="entry name" value="Histone H3 K4-specific methyltransferase SET7/9 N-terminal domain"/>
    <property type="match status" value="5"/>
</dbReference>
<dbReference type="EMBL" id="MPUH01000680">
    <property type="protein sequence ID" value="OMJ75614.1"/>
    <property type="molecule type" value="Genomic_DNA"/>
</dbReference>
<dbReference type="OrthoDB" id="437960at2759"/>
<evidence type="ECO:0000256" key="1">
    <source>
        <dbReference type="ARBA" id="ARBA00022737"/>
    </source>
</evidence>
<proteinExistence type="predicted"/>
<dbReference type="AlphaFoldDB" id="A0A1R2BFX0"/>
<keyword evidence="1" id="KW-0677">Repeat</keyword>
<gene>
    <name evidence="2" type="ORF">SteCoe_25204</name>
</gene>
<dbReference type="Proteomes" id="UP000187209">
    <property type="component" value="Unassembled WGS sequence"/>
</dbReference>
<reference evidence="2 3" key="1">
    <citation type="submission" date="2016-11" db="EMBL/GenBank/DDBJ databases">
        <title>The macronuclear genome of Stentor coeruleus: a giant cell with tiny introns.</title>
        <authorList>
            <person name="Slabodnick M."/>
            <person name="Ruby J.G."/>
            <person name="Reiff S.B."/>
            <person name="Swart E.C."/>
            <person name="Gosai S."/>
            <person name="Prabakaran S."/>
            <person name="Witkowska E."/>
            <person name="Larue G.E."/>
            <person name="Fisher S."/>
            <person name="Freeman R.M."/>
            <person name="Gunawardena J."/>
            <person name="Chu W."/>
            <person name="Stover N.A."/>
            <person name="Gregory B.D."/>
            <person name="Nowacki M."/>
            <person name="Derisi J."/>
            <person name="Roy S.W."/>
            <person name="Marshall W.F."/>
            <person name="Sood P."/>
        </authorList>
    </citation>
    <scope>NUCLEOTIDE SEQUENCE [LARGE SCALE GENOMIC DNA]</scope>
    <source>
        <strain evidence="2">WM001</strain>
    </source>
</reference>
<sequence>MGSNCSCLRGGITEEKQLKFEQPWQGLSKEIKSMQSQPQPSTDTNLHPIVTLQSILRGYIFRKQHNLLYKSEPSKPSILLSKPIELSTNNQIPTDIIRTEVIEIPESLVPDYNTTSTKTIEYHLGPYTCPDTFNDNIYRIRRGPVIIENGAIYIGEWNNDNQRHGYGMQQWNDGSKYNGMWKYDKASGKGRLIHADGDVYEGDWYDDKAHGFGVYLHTDGARYEGYWENDKQQGQGVETWPDGAKYEGKYKNGKKEGHGKFCWADGSVYIGNFVDNNIEGHGKYTWSDGRIFDGDWKNNKMDGKGIFSWSDGRSYNGEYFNDKKHGFGIFKWPDGRRYEGFWSEGKQHGKGVFISAQGLSKEGEWVEGKRVKINN</sequence>
<evidence type="ECO:0008006" key="4">
    <source>
        <dbReference type="Google" id="ProtNLM"/>
    </source>
</evidence>
<organism evidence="2 3">
    <name type="scientific">Stentor coeruleus</name>
    <dbReference type="NCBI Taxonomy" id="5963"/>
    <lineage>
        <taxon>Eukaryota</taxon>
        <taxon>Sar</taxon>
        <taxon>Alveolata</taxon>
        <taxon>Ciliophora</taxon>
        <taxon>Postciliodesmatophora</taxon>
        <taxon>Heterotrichea</taxon>
        <taxon>Heterotrichida</taxon>
        <taxon>Stentoridae</taxon>
        <taxon>Stentor</taxon>
    </lineage>
</organism>
<dbReference type="PROSITE" id="PS50096">
    <property type="entry name" value="IQ"/>
    <property type="match status" value="1"/>
</dbReference>
<dbReference type="SUPFAM" id="SSF82185">
    <property type="entry name" value="Histone H3 K4-specific methyltransferase SET7/9 N-terminal domain"/>
    <property type="match status" value="2"/>
</dbReference>
<keyword evidence="3" id="KW-1185">Reference proteome</keyword>
<dbReference type="SMART" id="SM00698">
    <property type="entry name" value="MORN"/>
    <property type="match status" value="9"/>
</dbReference>
<evidence type="ECO:0000313" key="3">
    <source>
        <dbReference type="Proteomes" id="UP000187209"/>
    </source>
</evidence>
<accession>A0A1R2BFX0</accession>
<dbReference type="PANTHER" id="PTHR43215:SF14">
    <property type="entry name" value="RADIAL SPOKE HEAD 1 HOMOLOG"/>
    <property type="match status" value="1"/>
</dbReference>
<protein>
    <recommendedName>
        <fullName evidence="4">MORN repeat protein</fullName>
    </recommendedName>
</protein>
<name>A0A1R2BFX0_9CILI</name>
<comment type="caution">
    <text evidence="2">The sequence shown here is derived from an EMBL/GenBank/DDBJ whole genome shotgun (WGS) entry which is preliminary data.</text>
</comment>
<dbReference type="InterPro" id="IPR003409">
    <property type="entry name" value="MORN"/>
</dbReference>